<keyword evidence="1" id="KW-1133">Transmembrane helix</keyword>
<keyword evidence="1" id="KW-0472">Membrane</keyword>
<name>A0A1I7ZA29_9BILA</name>
<dbReference type="AlphaFoldDB" id="A0A1I7ZA29"/>
<keyword evidence="1" id="KW-0812">Transmembrane</keyword>
<protein>
    <submittedName>
        <fullName evidence="3">MARVEL domain-containing protein</fullName>
    </submittedName>
</protein>
<feature type="transmembrane region" description="Helical" evidence="1">
    <location>
        <begin position="89"/>
        <end position="121"/>
    </location>
</feature>
<dbReference type="WBParaSite" id="L893_g24280.t1">
    <property type="protein sequence ID" value="L893_g24280.t1"/>
    <property type="gene ID" value="L893_g24280"/>
</dbReference>
<evidence type="ECO:0000313" key="2">
    <source>
        <dbReference type="Proteomes" id="UP000095287"/>
    </source>
</evidence>
<keyword evidence="2" id="KW-1185">Reference proteome</keyword>
<feature type="transmembrane region" description="Helical" evidence="1">
    <location>
        <begin position="52"/>
        <end position="69"/>
    </location>
</feature>
<proteinExistence type="predicted"/>
<accession>A0A1I7ZA29</accession>
<evidence type="ECO:0000313" key="3">
    <source>
        <dbReference type="WBParaSite" id="L893_g24280.t1"/>
    </source>
</evidence>
<feature type="transmembrane region" description="Helical" evidence="1">
    <location>
        <begin position="20"/>
        <end position="40"/>
    </location>
</feature>
<sequence>MTGVAFWNQKTTNPTAMYSIGLREVIISALILFSSTYGLYSACLDPGHRFGTAVIASVTLLSTLVYLFNADRILSITHNIRILLSTTNAYPISGVMLLILYCLLIVLAFALVVVTVVTFAVHFPATKPDCPAIHPSAVHVPMAADRSHPRTPHFGGSRL</sequence>
<evidence type="ECO:0000256" key="1">
    <source>
        <dbReference type="SAM" id="Phobius"/>
    </source>
</evidence>
<dbReference type="Proteomes" id="UP000095287">
    <property type="component" value="Unplaced"/>
</dbReference>
<reference evidence="3" key="1">
    <citation type="submission" date="2016-11" db="UniProtKB">
        <authorList>
            <consortium name="WormBaseParasite"/>
        </authorList>
    </citation>
    <scope>IDENTIFICATION</scope>
</reference>
<organism evidence="2 3">
    <name type="scientific">Steinernema glaseri</name>
    <dbReference type="NCBI Taxonomy" id="37863"/>
    <lineage>
        <taxon>Eukaryota</taxon>
        <taxon>Metazoa</taxon>
        <taxon>Ecdysozoa</taxon>
        <taxon>Nematoda</taxon>
        <taxon>Chromadorea</taxon>
        <taxon>Rhabditida</taxon>
        <taxon>Tylenchina</taxon>
        <taxon>Panagrolaimomorpha</taxon>
        <taxon>Strongyloidoidea</taxon>
        <taxon>Steinernematidae</taxon>
        <taxon>Steinernema</taxon>
    </lineage>
</organism>